<organism evidence="5 6">
    <name type="scientific">Erpetoichthys calabaricus</name>
    <name type="common">Rope fish</name>
    <name type="synonym">Calamoichthys calabaricus</name>
    <dbReference type="NCBI Taxonomy" id="27687"/>
    <lineage>
        <taxon>Eukaryota</taxon>
        <taxon>Metazoa</taxon>
        <taxon>Chordata</taxon>
        <taxon>Craniata</taxon>
        <taxon>Vertebrata</taxon>
        <taxon>Euteleostomi</taxon>
        <taxon>Actinopterygii</taxon>
        <taxon>Polypteriformes</taxon>
        <taxon>Polypteridae</taxon>
        <taxon>Erpetoichthys</taxon>
    </lineage>
</organism>
<keyword evidence="3" id="KW-1133">Transmembrane helix</keyword>
<dbReference type="PANTHER" id="PTHR22803">
    <property type="entry name" value="MANNOSE, PHOSPHOLIPASE, LECTIN RECEPTOR RELATED"/>
    <property type="match status" value="1"/>
</dbReference>
<keyword evidence="3" id="KW-0812">Transmembrane</keyword>
<dbReference type="Gene3D" id="3.10.100.10">
    <property type="entry name" value="Mannose-Binding Protein A, subunit A"/>
    <property type="match status" value="1"/>
</dbReference>
<accession>A0A8C4SD50</accession>
<keyword evidence="2" id="KW-1015">Disulfide bond</keyword>
<dbReference type="GeneID" id="114648960"/>
<keyword evidence="1" id="KW-0430">Lectin</keyword>
<dbReference type="InterPro" id="IPR018378">
    <property type="entry name" value="C-type_lectin_CS"/>
</dbReference>
<evidence type="ECO:0000256" key="1">
    <source>
        <dbReference type="ARBA" id="ARBA00022734"/>
    </source>
</evidence>
<evidence type="ECO:0000259" key="4">
    <source>
        <dbReference type="PROSITE" id="PS50041"/>
    </source>
</evidence>
<dbReference type="InterPro" id="IPR033989">
    <property type="entry name" value="CD209-like_CTLD"/>
</dbReference>
<dbReference type="Proteomes" id="UP000694620">
    <property type="component" value="Chromosome 3"/>
</dbReference>
<dbReference type="SUPFAM" id="SSF56436">
    <property type="entry name" value="C-type lectin-like"/>
    <property type="match status" value="1"/>
</dbReference>
<evidence type="ECO:0000313" key="5">
    <source>
        <dbReference type="Ensembl" id="ENSECRP00000014590.1"/>
    </source>
</evidence>
<evidence type="ECO:0000313" key="6">
    <source>
        <dbReference type="Proteomes" id="UP000694620"/>
    </source>
</evidence>
<dbReference type="InterPro" id="IPR016186">
    <property type="entry name" value="C-type_lectin-like/link_sf"/>
</dbReference>
<dbReference type="InterPro" id="IPR016187">
    <property type="entry name" value="CTDL_fold"/>
</dbReference>
<dbReference type="Ensembl" id="ENSECRT00000014848.1">
    <property type="protein sequence ID" value="ENSECRP00000014590.1"/>
    <property type="gene ID" value="ENSECRG00000009748.1"/>
</dbReference>
<dbReference type="SMART" id="SM00034">
    <property type="entry name" value="CLECT"/>
    <property type="match status" value="1"/>
</dbReference>
<dbReference type="PROSITE" id="PS50041">
    <property type="entry name" value="C_TYPE_LECTIN_2"/>
    <property type="match status" value="1"/>
</dbReference>
<name>A0A8C4SD50_ERPCA</name>
<feature type="transmembrane region" description="Helical" evidence="3">
    <location>
        <begin position="43"/>
        <end position="62"/>
    </location>
</feature>
<proteinExistence type="predicted"/>
<evidence type="ECO:0000256" key="2">
    <source>
        <dbReference type="ARBA" id="ARBA00023157"/>
    </source>
</evidence>
<dbReference type="AlphaFoldDB" id="A0A8C4SD50"/>
<reference evidence="5" key="1">
    <citation type="submission" date="2021-06" db="EMBL/GenBank/DDBJ databases">
        <authorList>
            <consortium name="Wellcome Sanger Institute Data Sharing"/>
        </authorList>
    </citation>
    <scope>NUCLEOTIDE SEQUENCE [LARGE SCALE GENOMIC DNA]</scope>
</reference>
<keyword evidence="3" id="KW-0472">Membrane</keyword>
<feature type="domain" description="C-type lectin" evidence="4">
    <location>
        <begin position="198"/>
        <end position="316"/>
    </location>
</feature>
<reference evidence="5" key="3">
    <citation type="submission" date="2025-09" db="UniProtKB">
        <authorList>
            <consortium name="Ensembl"/>
        </authorList>
    </citation>
    <scope>IDENTIFICATION</scope>
</reference>
<dbReference type="GeneTree" id="ENSGT01030000234575"/>
<gene>
    <name evidence="5" type="primary">LOC114648960</name>
</gene>
<dbReference type="PROSITE" id="PS00615">
    <property type="entry name" value="C_TYPE_LECTIN_1"/>
    <property type="match status" value="1"/>
</dbReference>
<keyword evidence="6" id="KW-1185">Reference proteome</keyword>
<dbReference type="GO" id="GO:0030246">
    <property type="term" value="F:carbohydrate binding"/>
    <property type="evidence" value="ECO:0007669"/>
    <property type="project" value="UniProtKB-KW"/>
</dbReference>
<dbReference type="InterPro" id="IPR050111">
    <property type="entry name" value="C-type_lectin/snaclec_domain"/>
</dbReference>
<evidence type="ECO:0000256" key="3">
    <source>
        <dbReference type="SAM" id="Phobius"/>
    </source>
</evidence>
<dbReference type="InterPro" id="IPR001304">
    <property type="entry name" value="C-type_lectin-like"/>
</dbReference>
<dbReference type="RefSeq" id="XP_028654148.1">
    <property type="nucleotide sequence ID" value="XM_028798315.2"/>
</dbReference>
<protein>
    <submittedName>
        <fullName evidence="5">C-type lectin domain family 10 member A-like</fullName>
    </submittedName>
</protein>
<reference evidence="5" key="2">
    <citation type="submission" date="2025-08" db="UniProtKB">
        <authorList>
            <consortium name="Ensembl"/>
        </authorList>
    </citation>
    <scope>IDENTIFICATION</scope>
</reference>
<dbReference type="Pfam" id="PF00059">
    <property type="entry name" value="Lectin_C"/>
    <property type="match status" value="1"/>
</dbReference>
<dbReference type="CDD" id="cd03590">
    <property type="entry name" value="CLECT_DC-SIGN_like"/>
    <property type="match status" value="1"/>
</dbReference>
<dbReference type="OrthoDB" id="2142683at2759"/>
<sequence>MDQEDHRQLSLDVEEETFFKTKAWIPSMRFFKTESRRGNKGHWLFMGFCVLFTGIIAITLVHHSLWMSRELKTTQEYVKTLNISLTTNMAANRNGLQEKEEFAKLTSHQQASKENDFGQKFEAFELLVKNSSTEEKDHYMKLHTELQALEEKVYEHLKQVRSSLDVLTTEIKILSRKEGSKEGRAEPTADCPLNWQKFQKSCYYVSLIQKGWNDSRAFCFDMQSDLVVINNKRENDFIKQNNLMGALWMGLTEIHTDNWEWVDGTNYESNFKLWAQGQPDNWKGHRLFGGEDCVSQLWTGEWNDDHCNRLYYFTCEKAGN</sequence>